<dbReference type="OrthoDB" id="10261452at2759"/>
<keyword evidence="1" id="KW-0175">Coiled coil</keyword>
<evidence type="ECO:0000256" key="1">
    <source>
        <dbReference type="SAM" id="Coils"/>
    </source>
</evidence>
<dbReference type="EMBL" id="CADCXU010006505">
    <property type="protein sequence ID" value="CAA9998072.1"/>
    <property type="molecule type" value="Genomic_DNA"/>
</dbReference>
<dbReference type="GO" id="GO:0006364">
    <property type="term" value="P:rRNA processing"/>
    <property type="evidence" value="ECO:0007669"/>
    <property type="project" value="InterPro"/>
</dbReference>
<sequence length="503" mass="56934">MRPGFFFFQGRCVKHNKQIADLEPESLTRAPHSFVFTRGTAGKYVYSLMKSFRKIMEPFTASQLRVRKKNSIKDLLSVTGPLHVSHFVMFTVTDVAPYLRIAKVPRGPTLTFKIHKYILARDVASSSKKQFDHPRLYLNSPLVILNGFNAEDSDVFRLMIATLQGMFPNINVAKVDLNNVKRCVLFNYDPEKKTIDFRHYAINVKPVGVAKSVKKLMANKVPNLSRFEDVADFIQKGDLLSDSEGEDDPASHVELPQALRAKGAIRGNKSAIRLMELGPRMTLQLIKVEDGLMDGEVMYHEYVHKTEEEKAEILKRREERKKLKLKRKQTQMENVRKKELAKEEAKKKSLEGMAQKKAAVETESDKLMKEAAAAGAIQEDDDDAEWYRKEIGQEPDAELFGKPGKSSLKRKREDSNFKPYKRAKTSGQKKKVSFANDGDSGKGRGKQDGLRGKASGKRPGRFNDADNKFSRKGGGKGNLSSKKSFKSKPPNRSMGKFKSNRRK</sequence>
<dbReference type="GO" id="GO:0000027">
    <property type="term" value="P:ribosomal large subunit assembly"/>
    <property type="evidence" value="ECO:0007669"/>
    <property type="project" value="TreeGrafter"/>
</dbReference>
<dbReference type="PANTHER" id="PTHR12661:SF5">
    <property type="entry name" value="SUPPRESSOR OF SWI4 1 HOMOLOG"/>
    <property type="match status" value="1"/>
</dbReference>
<dbReference type="AlphaFoldDB" id="A0A6H5G884"/>
<organism evidence="4 5">
    <name type="scientific">Nesidiocoris tenuis</name>
    <dbReference type="NCBI Taxonomy" id="355587"/>
    <lineage>
        <taxon>Eukaryota</taxon>
        <taxon>Metazoa</taxon>
        <taxon>Ecdysozoa</taxon>
        <taxon>Arthropoda</taxon>
        <taxon>Hexapoda</taxon>
        <taxon>Insecta</taxon>
        <taxon>Pterygota</taxon>
        <taxon>Neoptera</taxon>
        <taxon>Paraneoptera</taxon>
        <taxon>Hemiptera</taxon>
        <taxon>Heteroptera</taxon>
        <taxon>Panheteroptera</taxon>
        <taxon>Cimicomorpha</taxon>
        <taxon>Miridae</taxon>
        <taxon>Dicyphina</taxon>
        <taxon>Nesidiocoris</taxon>
    </lineage>
</organism>
<dbReference type="PROSITE" id="PS50833">
    <property type="entry name" value="BRIX"/>
    <property type="match status" value="1"/>
</dbReference>
<dbReference type="Proteomes" id="UP000479000">
    <property type="component" value="Unassembled WGS sequence"/>
</dbReference>
<dbReference type="SMART" id="SM00879">
    <property type="entry name" value="Brix"/>
    <property type="match status" value="1"/>
</dbReference>
<feature type="compositionally biased region" description="Basic and acidic residues" evidence="2">
    <location>
        <begin position="439"/>
        <end position="451"/>
    </location>
</feature>
<evidence type="ECO:0000256" key="2">
    <source>
        <dbReference type="SAM" id="MobiDB-lite"/>
    </source>
</evidence>
<evidence type="ECO:0000313" key="5">
    <source>
        <dbReference type="Proteomes" id="UP000479000"/>
    </source>
</evidence>
<dbReference type="InterPro" id="IPR007109">
    <property type="entry name" value="Brix"/>
</dbReference>
<accession>A0A6H5G884</accession>
<protein>
    <recommendedName>
        <fullName evidence="3">Brix domain-containing protein</fullName>
    </recommendedName>
</protein>
<evidence type="ECO:0000259" key="3">
    <source>
        <dbReference type="PROSITE" id="PS50833"/>
    </source>
</evidence>
<dbReference type="PANTHER" id="PTHR12661">
    <property type="entry name" value="PETER PAN-RELATED"/>
    <property type="match status" value="1"/>
</dbReference>
<proteinExistence type="predicted"/>
<feature type="region of interest" description="Disordered" evidence="2">
    <location>
        <begin position="371"/>
        <end position="503"/>
    </location>
</feature>
<feature type="domain" description="Brix" evidence="3">
    <location>
        <begin position="31"/>
        <end position="294"/>
    </location>
</feature>
<feature type="compositionally biased region" description="Basic residues" evidence="2">
    <location>
        <begin position="419"/>
        <end position="432"/>
    </location>
</feature>
<evidence type="ECO:0000313" key="4">
    <source>
        <dbReference type="EMBL" id="CAA9998072.1"/>
    </source>
</evidence>
<reference evidence="4 5" key="1">
    <citation type="submission" date="2020-02" db="EMBL/GenBank/DDBJ databases">
        <authorList>
            <person name="Ferguson B K."/>
        </authorList>
    </citation>
    <scope>NUCLEOTIDE SEQUENCE [LARGE SCALE GENOMIC DNA]</scope>
</reference>
<name>A0A6H5G884_9HEMI</name>
<gene>
    <name evidence="4" type="ORF">NTEN_LOCUS4366</name>
</gene>
<feature type="compositionally biased region" description="Low complexity" evidence="2">
    <location>
        <begin position="478"/>
        <end position="493"/>
    </location>
</feature>
<dbReference type="GO" id="GO:0019843">
    <property type="term" value="F:rRNA binding"/>
    <property type="evidence" value="ECO:0007669"/>
    <property type="project" value="InterPro"/>
</dbReference>
<feature type="coiled-coil region" evidence="1">
    <location>
        <begin position="308"/>
        <end position="370"/>
    </location>
</feature>
<dbReference type="GO" id="GO:0030687">
    <property type="term" value="C:preribosome, large subunit precursor"/>
    <property type="evidence" value="ECO:0007669"/>
    <property type="project" value="TreeGrafter"/>
</dbReference>
<keyword evidence="5" id="KW-1185">Reference proteome</keyword>
<dbReference type="InterPro" id="IPR045112">
    <property type="entry name" value="PPAN-like"/>
</dbReference>
<dbReference type="Pfam" id="PF04427">
    <property type="entry name" value="Brix"/>
    <property type="match status" value="1"/>
</dbReference>